<dbReference type="PANTHER" id="PTHR30469:SF33">
    <property type="entry name" value="SLR1207 PROTEIN"/>
    <property type="match status" value="1"/>
</dbReference>
<keyword evidence="3" id="KW-0813">Transport</keyword>
<feature type="region of interest" description="Disordered" evidence="4">
    <location>
        <begin position="350"/>
        <end position="369"/>
    </location>
</feature>
<dbReference type="PANTHER" id="PTHR30469">
    <property type="entry name" value="MULTIDRUG RESISTANCE PROTEIN MDTA"/>
    <property type="match status" value="1"/>
</dbReference>
<name>A0A5P2G5A0_9BACT</name>
<evidence type="ECO:0000313" key="9">
    <source>
        <dbReference type="EMBL" id="QES89319.1"/>
    </source>
</evidence>
<proteinExistence type="inferred from homology"/>
<dbReference type="Pfam" id="PF25990">
    <property type="entry name" value="Beta-barrel_YknX"/>
    <property type="match status" value="1"/>
</dbReference>
<dbReference type="AlphaFoldDB" id="A0A5P2G5A0"/>
<feature type="domain" description="Multidrug resistance protein MdtA-like barrel-sandwich hybrid" evidence="6">
    <location>
        <begin position="62"/>
        <end position="220"/>
    </location>
</feature>
<evidence type="ECO:0000259" key="5">
    <source>
        <dbReference type="Pfam" id="PF25876"/>
    </source>
</evidence>
<dbReference type="InterPro" id="IPR006143">
    <property type="entry name" value="RND_pump_MFP"/>
</dbReference>
<sequence length="444" mass="48265">MNKKLKWFLIIIVFIILILVGLKKGGIIGKEEGIKVTSDKVKQRDITEIVTASGKIYPEVEVKVSSDISGEIVALPVNEGDTVHKGQVVARIYADIYGSQRDQAAAIVTQSKAQQINSEDNLEGLKATLNQTEFAFNRQKKLLDDKVISRSEFETAQQAYLAAKANYTSAKATIQANIANVKSNQASLDRAQKDVDRTIITAPMDGIISLLNMKKGERIAGNSFSVGTEIMRIADLKSIEVKVDVGENDIPKVKLGDSAVIQVDAYNQRKFKGVVYKIANPQTSDANTTGTTSSTTVTNYQVHIRLLPNSYMDLMGPGKAFPFRPNMTASADIQTSTHAKVMSIPLNAVTTRTPDNANSSTKKVDDNADASGDDIQEVVFVLQNDGKVKQVKVTTGIQDLNYIEILSGLKIGDAVITGPYDAVSKDLKNATKVQVVTKDVLDKK</sequence>
<comment type="similarity">
    <text evidence="2">Belongs to the membrane fusion protein (MFP) (TC 8.A.1) family.</text>
</comment>
<evidence type="ECO:0000259" key="8">
    <source>
        <dbReference type="Pfam" id="PF25990"/>
    </source>
</evidence>
<evidence type="ECO:0000256" key="4">
    <source>
        <dbReference type="SAM" id="MobiDB-lite"/>
    </source>
</evidence>
<evidence type="ECO:0000259" key="6">
    <source>
        <dbReference type="Pfam" id="PF25917"/>
    </source>
</evidence>
<dbReference type="GO" id="GO:0015562">
    <property type="term" value="F:efflux transmembrane transporter activity"/>
    <property type="evidence" value="ECO:0007669"/>
    <property type="project" value="TreeGrafter"/>
</dbReference>
<dbReference type="Proteomes" id="UP000292424">
    <property type="component" value="Chromosome"/>
</dbReference>
<dbReference type="InterPro" id="IPR058636">
    <property type="entry name" value="Beta-barrel_YknX"/>
</dbReference>
<feature type="compositionally biased region" description="Polar residues" evidence="4">
    <location>
        <begin position="350"/>
        <end position="361"/>
    </location>
</feature>
<feature type="domain" description="YknX-like beta-barrel" evidence="8">
    <location>
        <begin position="240"/>
        <end position="306"/>
    </location>
</feature>
<dbReference type="EMBL" id="CP044016">
    <property type="protein sequence ID" value="QES89319.1"/>
    <property type="molecule type" value="Genomic_DNA"/>
</dbReference>
<dbReference type="InterPro" id="IPR058624">
    <property type="entry name" value="MdtA-like_HH"/>
</dbReference>
<evidence type="ECO:0000256" key="1">
    <source>
        <dbReference type="ARBA" id="ARBA00004196"/>
    </source>
</evidence>
<dbReference type="Gene3D" id="2.40.420.20">
    <property type="match status" value="1"/>
</dbReference>
<dbReference type="SUPFAM" id="SSF111369">
    <property type="entry name" value="HlyD-like secretion proteins"/>
    <property type="match status" value="1"/>
</dbReference>
<dbReference type="RefSeq" id="WP_131330264.1">
    <property type="nucleotide sequence ID" value="NZ_CP044016.1"/>
</dbReference>
<organism evidence="9 10">
    <name type="scientific">Rhizosphaericola mali</name>
    <dbReference type="NCBI Taxonomy" id="2545455"/>
    <lineage>
        <taxon>Bacteria</taxon>
        <taxon>Pseudomonadati</taxon>
        <taxon>Bacteroidota</taxon>
        <taxon>Chitinophagia</taxon>
        <taxon>Chitinophagales</taxon>
        <taxon>Chitinophagaceae</taxon>
        <taxon>Rhizosphaericola</taxon>
    </lineage>
</organism>
<dbReference type="Pfam" id="PF25917">
    <property type="entry name" value="BSH_RND"/>
    <property type="match status" value="1"/>
</dbReference>
<keyword evidence="10" id="KW-1185">Reference proteome</keyword>
<gene>
    <name evidence="9" type="ORF">E0W69_011805</name>
</gene>
<protein>
    <submittedName>
        <fullName evidence="9">Efflux RND transporter periplasmic adaptor subunit</fullName>
    </submittedName>
</protein>
<feature type="domain" description="Multidrug resistance protein MdtA-like alpha-helical hairpin" evidence="5">
    <location>
        <begin position="125"/>
        <end position="196"/>
    </location>
</feature>
<dbReference type="Gene3D" id="1.10.287.470">
    <property type="entry name" value="Helix hairpin bin"/>
    <property type="match status" value="1"/>
</dbReference>
<reference evidence="9 10" key="1">
    <citation type="submission" date="2019-09" db="EMBL/GenBank/DDBJ databases">
        <title>Complete genome sequence of Arachidicoccus sp. B3-10 isolated from apple orchard soil.</title>
        <authorList>
            <person name="Kim H.S."/>
            <person name="Han K.-I."/>
            <person name="Suh M.K."/>
            <person name="Lee K.C."/>
            <person name="Eom M.K."/>
            <person name="Kim J.-S."/>
            <person name="Kang S.W."/>
            <person name="Sin Y."/>
            <person name="Lee J.-S."/>
        </authorList>
    </citation>
    <scope>NUCLEOTIDE SEQUENCE [LARGE SCALE GENOMIC DNA]</scope>
    <source>
        <strain evidence="9 10">B3-10</strain>
    </source>
</reference>
<evidence type="ECO:0000313" key="10">
    <source>
        <dbReference type="Proteomes" id="UP000292424"/>
    </source>
</evidence>
<dbReference type="Gene3D" id="2.40.30.170">
    <property type="match status" value="1"/>
</dbReference>
<evidence type="ECO:0000259" key="7">
    <source>
        <dbReference type="Pfam" id="PF25967"/>
    </source>
</evidence>
<comment type="subcellular location">
    <subcellularLocation>
        <location evidence="1">Cell envelope</location>
    </subcellularLocation>
</comment>
<evidence type="ECO:0000256" key="2">
    <source>
        <dbReference type="ARBA" id="ARBA00009477"/>
    </source>
</evidence>
<dbReference type="KEGG" id="arac:E0W69_011805"/>
<dbReference type="InterPro" id="IPR058625">
    <property type="entry name" value="MdtA-like_BSH"/>
</dbReference>
<dbReference type="Pfam" id="PF25876">
    <property type="entry name" value="HH_MFP_RND"/>
    <property type="match status" value="1"/>
</dbReference>
<dbReference type="Pfam" id="PF25967">
    <property type="entry name" value="RND-MFP_C"/>
    <property type="match status" value="1"/>
</dbReference>
<dbReference type="NCBIfam" id="TIGR01730">
    <property type="entry name" value="RND_mfp"/>
    <property type="match status" value="1"/>
</dbReference>
<dbReference type="OrthoDB" id="9809068at2"/>
<feature type="domain" description="Multidrug resistance protein MdtA-like C-terminal permuted SH3" evidence="7">
    <location>
        <begin position="378"/>
        <end position="418"/>
    </location>
</feature>
<accession>A0A5P2G5A0</accession>
<dbReference type="GO" id="GO:1990281">
    <property type="term" value="C:efflux pump complex"/>
    <property type="evidence" value="ECO:0007669"/>
    <property type="project" value="TreeGrafter"/>
</dbReference>
<evidence type="ECO:0000256" key="3">
    <source>
        <dbReference type="ARBA" id="ARBA00022448"/>
    </source>
</evidence>
<dbReference type="InterPro" id="IPR058627">
    <property type="entry name" value="MdtA-like_C"/>
</dbReference>
<dbReference type="Gene3D" id="2.40.50.100">
    <property type="match status" value="1"/>
</dbReference>